<dbReference type="EMBL" id="MBLM01000110">
    <property type="protein sequence ID" value="OHV38057.1"/>
    <property type="molecule type" value="Genomic_DNA"/>
</dbReference>
<dbReference type="AlphaFoldDB" id="A0A1S1QWH7"/>
<dbReference type="GO" id="GO:0006355">
    <property type="term" value="P:regulation of DNA-templated transcription"/>
    <property type="evidence" value="ECO:0007669"/>
    <property type="project" value="InterPro"/>
</dbReference>
<protein>
    <recommendedName>
        <fullName evidence="3">OmpR/PhoB-type domain-containing protein</fullName>
    </recommendedName>
</protein>
<dbReference type="Proteomes" id="UP000179627">
    <property type="component" value="Unassembled WGS sequence"/>
</dbReference>
<dbReference type="InterPro" id="IPR036388">
    <property type="entry name" value="WH-like_DNA-bd_sf"/>
</dbReference>
<dbReference type="SUPFAM" id="SSF46894">
    <property type="entry name" value="C-terminal effector domain of the bipartite response regulators"/>
    <property type="match status" value="1"/>
</dbReference>
<keyword evidence="1 2" id="KW-0238">DNA-binding</keyword>
<dbReference type="InterPro" id="IPR016032">
    <property type="entry name" value="Sig_transdc_resp-reg_C-effctor"/>
</dbReference>
<gene>
    <name evidence="4" type="ORF">CC117_16275</name>
</gene>
<dbReference type="GO" id="GO:0003677">
    <property type="term" value="F:DNA binding"/>
    <property type="evidence" value="ECO:0007669"/>
    <property type="project" value="UniProtKB-UniRule"/>
</dbReference>
<accession>A0A1S1QWH7</accession>
<evidence type="ECO:0000256" key="2">
    <source>
        <dbReference type="PROSITE-ProRule" id="PRU01091"/>
    </source>
</evidence>
<evidence type="ECO:0000313" key="4">
    <source>
        <dbReference type="EMBL" id="OHV38057.1"/>
    </source>
</evidence>
<sequence>MHLDRASWEARADGRRLDLTYLEFEVLDFLVRSPGRVHSRAVLLRDVWGNQGEGGPVPGERSVDVLITRLRNKIGPGRRHEIETVRRVGYRYRPAEAAAQR</sequence>
<evidence type="ECO:0000259" key="3">
    <source>
        <dbReference type="PROSITE" id="PS51755"/>
    </source>
</evidence>
<keyword evidence="5" id="KW-1185">Reference proteome</keyword>
<dbReference type="InterPro" id="IPR001867">
    <property type="entry name" value="OmpR/PhoB-type_DNA-bd"/>
</dbReference>
<feature type="domain" description="OmpR/PhoB-type" evidence="3">
    <location>
        <begin position="1"/>
        <end position="94"/>
    </location>
</feature>
<dbReference type="GO" id="GO:0000160">
    <property type="term" value="P:phosphorelay signal transduction system"/>
    <property type="evidence" value="ECO:0007669"/>
    <property type="project" value="InterPro"/>
</dbReference>
<evidence type="ECO:0000313" key="5">
    <source>
        <dbReference type="Proteomes" id="UP000179627"/>
    </source>
</evidence>
<reference evidence="5" key="1">
    <citation type="submission" date="2016-07" db="EMBL/GenBank/DDBJ databases">
        <title>Sequence Frankia sp. strain CcI1.17.</title>
        <authorList>
            <person name="Ghodhbane-Gtari F."/>
            <person name="Swanson E."/>
            <person name="Gueddou A."/>
            <person name="Morris K."/>
            <person name="Hezbri K."/>
            <person name="Ktari A."/>
            <person name="Nouioui I."/>
            <person name="Abebe-Akele F."/>
            <person name="Simpson S."/>
            <person name="Thomas K."/>
            <person name="Gtari M."/>
            <person name="Tisa L.S."/>
            <person name="Hurst S."/>
        </authorList>
    </citation>
    <scope>NUCLEOTIDE SEQUENCE [LARGE SCALE GENOMIC DNA]</scope>
    <source>
        <strain evidence="5">Cc1.17</strain>
    </source>
</reference>
<feature type="DNA-binding region" description="OmpR/PhoB-type" evidence="2">
    <location>
        <begin position="1"/>
        <end position="94"/>
    </location>
</feature>
<name>A0A1S1QWH7_9ACTN</name>
<dbReference type="CDD" id="cd00383">
    <property type="entry name" value="trans_reg_C"/>
    <property type="match status" value="1"/>
</dbReference>
<proteinExistence type="predicted"/>
<evidence type="ECO:0000256" key="1">
    <source>
        <dbReference type="ARBA" id="ARBA00023125"/>
    </source>
</evidence>
<dbReference type="PROSITE" id="PS51755">
    <property type="entry name" value="OMPR_PHOB"/>
    <property type="match status" value="1"/>
</dbReference>
<organism evidence="4 5">
    <name type="scientific">Parafrankia colletiae</name>
    <dbReference type="NCBI Taxonomy" id="573497"/>
    <lineage>
        <taxon>Bacteria</taxon>
        <taxon>Bacillati</taxon>
        <taxon>Actinomycetota</taxon>
        <taxon>Actinomycetes</taxon>
        <taxon>Frankiales</taxon>
        <taxon>Frankiaceae</taxon>
        <taxon>Parafrankia</taxon>
    </lineage>
</organism>
<dbReference type="SMART" id="SM00862">
    <property type="entry name" value="Trans_reg_C"/>
    <property type="match status" value="1"/>
</dbReference>
<dbReference type="Gene3D" id="1.10.10.10">
    <property type="entry name" value="Winged helix-like DNA-binding domain superfamily/Winged helix DNA-binding domain"/>
    <property type="match status" value="1"/>
</dbReference>
<comment type="caution">
    <text evidence="4">The sequence shown here is derived from an EMBL/GenBank/DDBJ whole genome shotgun (WGS) entry which is preliminary data.</text>
</comment>
<dbReference type="Pfam" id="PF00486">
    <property type="entry name" value="Trans_reg_C"/>
    <property type="match status" value="1"/>
</dbReference>